<evidence type="ECO:0000313" key="2">
    <source>
        <dbReference type="Proteomes" id="UP000034854"/>
    </source>
</evidence>
<accession>A0A0G0UGP6</accession>
<protein>
    <submittedName>
        <fullName evidence="1">Uncharacterized protein</fullName>
    </submittedName>
</protein>
<gene>
    <name evidence="1" type="ORF">UU34_C0012G0009</name>
</gene>
<sequence length="86" mass="9855">MKKQNNRQVNQSTNSDIQEDIKKLVLARIQATSDDLRIAIGSTEYTKEEMIKSVEKGDEVGKEIIDIQMEYLRDMAQGAAYQLFDD</sequence>
<dbReference type="EMBL" id="LCAG01000012">
    <property type="protein sequence ID" value="KKR86611.1"/>
    <property type="molecule type" value="Genomic_DNA"/>
</dbReference>
<evidence type="ECO:0000313" key="1">
    <source>
        <dbReference type="EMBL" id="KKR86611.1"/>
    </source>
</evidence>
<comment type="caution">
    <text evidence="1">The sequence shown here is derived from an EMBL/GenBank/DDBJ whole genome shotgun (WGS) entry which is preliminary data.</text>
</comment>
<name>A0A0G0UGP6_9BACT</name>
<proteinExistence type="predicted"/>
<organism evidence="1 2">
    <name type="scientific">Candidatus Curtissbacteria bacterium GW2011_GWA1_41_11</name>
    <dbReference type="NCBI Taxonomy" id="1618409"/>
    <lineage>
        <taxon>Bacteria</taxon>
        <taxon>Candidatus Curtissiibacteriota</taxon>
    </lineage>
</organism>
<reference evidence="1 2" key="1">
    <citation type="journal article" date="2015" name="Nature">
        <title>rRNA introns, odd ribosomes, and small enigmatic genomes across a large radiation of phyla.</title>
        <authorList>
            <person name="Brown C.T."/>
            <person name="Hug L.A."/>
            <person name="Thomas B.C."/>
            <person name="Sharon I."/>
            <person name="Castelle C.J."/>
            <person name="Singh A."/>
            <person name="Wilkins M.J."/>
            <person name="Williams K.H."/>
            <person name="Banfield J.F."/>
        </authorList>
    </citation>
    <scope>NUCLEOTIDE SEQUENCE [LARGE SCALE GENOMIC DNA]</scope>
</reference>
<dbReference type="AlphaFoldDB" id="A0A0G0UGP6"/>
<dbReference type="Proteomes" id="UP000034854">
    <property type="component" value="Unassembled WGS sequence"/>
</dbReference>